<dbReference type="AlphaFoldDB" id="A0A173QXR5"/>
<evidence type="ECO:0000256" key="1">
    <source>
        <dbReference type="SAM" id="Phobius"/>
    </source>
</evidence>
<keyword evidence="1" id="KW-0812">Transmembrane</keyword>
<dbReference type="InterPro" id="IPR050706">
    <property type="entry name" value="Cyclic-di-GMP_PDE-like"/>
</dbReference>
<dbReference type="GO" id="GO:0071111">
    <property type="term" value="F:cyclic-guanylate-specific phosphodiesterase activity"/>
    <property type="evidence" value="ECO:0007669"/>
    <property type="project" value="UniProtKB-EC"/>
</dbReference>
<keyword evidence="1" id="KW-0472">Membrane</keyword>
<reference evidence="3 4" key="1">
    <citation type="submission" date="2015-09" db="EMBL/GenBank/DDBJ databases">
        <authorList>
            <consortium name="Pathogen Informatics"/>
        </authorList>
    </citation>
    <scope>NUCLEOTIDE SEQUENCE [LARGE SCALE GENOMIC DNA]</scope>
    <source>
        <strain evidence="3 4">2789STDY5834968</strain>
    </source>
</reference>
<dbReference type="EC" id="3.1.4.52" evidence="3"/>
<feature type="transmembrane region" description="Helical" evidence="1">
    <location>
        <begin position="106"/>
        <end position="125"/>
    </location>
</feature>
<organism evidence="3 4">
    <name type="scientific">Agathobacter rectalis</name>
    <dbReference type="NCBI Taxonomy" id="39491"/>
    <lineage>
        <taxon>Bacteria</taxon>
        <taxon>Bacillati</taxon>
        <taxon>Bacillota</taxon>
        <taxon>Clostridia</taxon>
        <taxon>Lachnospirales</taxon>
        <taxon>Lachnospiraceae</taxon>
        <taxon>Agathobacter</taxon>
    </lineage>
</organism>
<dbReference type="SMART" id="SM00052">
    <property type="entry name" value="EAL"/>
    <property type="match status" value="1"/>
</dbReference>
<feature type="transmembrane region" description="Helical" evidence="1">
    <location>
        <begin position="33"/>
        <end position="53"/>
    </location>
</feature>
<dbReference type="OrthoDB" id="9805474at2"/>
<name>A0A173QXR5_9FIRM</name>
<feature type="domain" description="EAL" evidence="2">
    <location>
        <begin position="374"/>
        <end position="628"/>
    </location>
</feature>
<keyword evidence="1" id="KW-1133">Transmembrane helix</keyword>
<dbReference type="Pfam" id="PF00563">
    <property type="entry name" value="EAL"/>
    <property type="match status" value="1"/>
</dbReference>
<dbReference type="CDD" id="cd01948">
    <property type="entry name" value="EAL"/>
    <property type="match status" value="1"/>
</dbReference>
<protein>
    <submittedName>
        <fullName evidence="3">Oxygen sensor protein DosP</fullName>
        <ecNumber evidence="3">3.1.4.52</ecNumber>
    </submittedName>
</protein>
<evidence type="ECO:0000259" key="2">
    <source>
        <dbReference type="PROSITE" id="PS50883"/>
    </source>
</evidence>
<feature type="transmembrane region" description="Helical" evidence="1">
    <location>
        <begin position="131"/>
        <end position="155"/>
    </location>
</feature>
<evidence type="ECO:0000313" key="4">
    <source>
        <dbReference type="Proteomes" id="UP000095673"/>
    </source>
</evidence>
<feature type="transmembrane region" description="Helical" evidence="1">
    <location>
        <begin position="193"/>
        <end position="209"/>
    </location>
</feature>
<accession>A0A173QXR5</accession>
<dbReference type="PANTHER" id="PTHR33121">
    <property type="entry name" value="CYCLIC DI-GMP PHOSPHODIESTERASE PDEF"/>
    <property type="match status" value="1"/>
</dbReference>
<dbReference type="PANTHER" id="PTHR33121:SF79">
    <property type="entry name" value="CYCLIC DI-GMP PHOSPHODIESTERASE PDED-RELATED"/>
    <property type="match status" value="1"/>
</dbReference>
<dbReference type="RefSeq" id="WP_055236703.1">
    <property type="nucleotide sequence ID" value="NZ_CYXM01000001.1"/>
</dbReference>
<keyword evidence="3" id="KW-0378">Hydrolase</keyword>
<dbReference type="Proteomes" id="UP000095673">
    <property type="component" value="Unassembled WGS sequence"/>
</dbReference>
<dbReference type="InterPro" id="IPR035919">
    <property type="entry name" value="EAL_sf"/>
</dbReference>
<dbReference type="InterPro" id="IPR001633">
    <property type="entry name" value="EAL_dom"/>
</dbReference>
<feature type="transmembrane region" description="Helical" evidence="1">
    <location>
        <begin position="73"/>
        <end position="94"/>
    </location>
</feature>
<evidence type="ECO:0000313" key="3">
    <source>
        <dbReference type="EMBL" id="CUM70402.1"/>
    </source>
</evidence>
<dbReference type="EMBL" id="CYXM01000001">
    <property type="protein sequence ID" value="CUM70402.1"/>
    <property type="molecule type" value="Genomic_DNA"/>
</dbReference>
<feature type="transmembrane region" description="Helical" evidence="1">
    <location>
        <begin position="171"/>
        <end position="187"/>
    </location>
</feature>
<dbReference type="PROSITE" id="PS50883">
    <property type="entry name" value="EAL"/>
    <property type="match status" value="1"/>
</dbReference>
<sequence length="629" mass="72641">MNIVSQMCAIAVMFVIMYFYISQKKIILHTSKAFVEVWIAGLLSLFFDIFSLVAIEKRSGYHLTATNIICKLYLWTVTWVAMVAFWYICVDIFRKKELERKWRKRLWIFGISTDILIMVVPIKIYDSDNIVYTYGPAVIITYAVTVILLALILMLTKKYSQAINPRRRKSMQVWVALMFISAVIQFIDKKILIVSFASVIGVLIIFIMLENPMANIDRDTGFFNLNALFEYMKEAYGQGNDVSIVCIRYGSNENDFFTREMEKSIFYEVVSFINKLPDNYVFRSSANEYLLVFENTDSAEKTIGILERRFDKPWGGDNMTMLFGEIYYLRSTELVRRPSDILGLFQYAKRNRAEFTGRGVMLINNEVIEHIYDENSVENEIIEALRDNRVEVFYQPIYNTKTHKFTSAEALVRIRSREGNIIPPGRFIAVAEKRGLILRLGERVFEIVCRFIVQHDIHAMGIEYIECNLSVVQCAYDHLAQDFIAIMEKYHVDANDIVLEITESASITEKKILLDNMNALRKVGVRFALDDFGTGQSNLSYIVDMPIDIVKFDRGMTNAYFDNGKGKPVMDAAMGMIQKLKLEIVSEGIEEKEQFAKLDELGIDYIQGYYFSKPRNAAEFISFIESNNA</sequence>
<gene>
    <name evidence="3" type="primary">dosP_1</name>
    <name evidence="3" type="ORF">ERS852580_00134</name>
</gene>
<dbReference type="SUPFAM" id="SSF141868">
    <property type="entry name" value="EAL domain-like"/>
    <property type="match status" value="1"/>
</dbReference>
<proteinExistence type="predicted"/>
<dbReference type="Gene3D" id="3.20.20.450">
    <property type="entry name" value="EAL domain"/>
    <property type="match status" value="1"/>
</dbReference>
<feature type="transmembrane region" description="Helical" evidence="1">
    <location>
        <begin position="6"/>
        <end position="21"/>
    </location>
</feature>